<accession>A0A914Y4G2</accession>
<sequence length="190" mass="21498">MAETNPVTVLKKGSTKAAEKEKDENFTVVVGKKEIKVHKQVIMDASSAFTAMFESGMKECTENKMFIEEEDFSFEVVDAAVKLCYNCGDLSNLNLEDFLSLYRFSDKYEIKHIMNFVEEYLIKIPSPANVCQLIHFSKVFNASKLYQSSIDFLIKCSKDSTPVSGLDILDNDLLAIIFKSTFRPVVDTDI</sequence>
<proteinExistence type="predicted"/>
<dbReference type="SUPFAM" id="SSF54695">
    <property type="entry name" value="POZ domain"/>
    <property type="match status" value="1"/>
</dbReference>
<feature type="domain" description="BTB" evidence="1">
    <location>
        <begin position="24"/>
        <end position="86"/>
    </location>
</feature>
<name>A0A914Y4G2_9BILA</name>
<dbReference type="Gene3D" id="3.30.710.10">
    <property type="entry name" value="Potassium Channel Kv1.1, Chain A"/>
    <property type="match status" value="1"/>
</dbReference>
<dbReference type="InterPro" id="IPR011333">
    <property type="entry name" value="SKP1/BTB/POZ_sf"/>
</dbReference>
<organism evidence="2 3">
    <name type="scientific">Panagrolaimus superbus</name>
    <dbReference type="NCBI Taxonomy" id="310955"/>
    <lineage>
        <taxon>Eukaryota</taxon>
        <taxon>Metazoa</taxon>
        <taxon>Ecdysozoa</taxon>
        <taxon>Nematoda</taxon>
        <taxon>Chromadorea</taxon>
        <taxon>Rhabditida</taxon>
        <taxon>Tylenchina</taxon>
        <taxon>Panagrolaimomorpha</taxon>
        <taxon>Panagrolaimoidea</taxon>
        <taxon>Panagrolaimidae</taxon>
        <taxon>Panagrolaimus</taxon>
    </lineage>
</organism>
<reference evidence="3" key="1">
    <citation type="submission" date="2022-11" db="UniProtKB">
        <authorList>
            <consortium name="WormBaseParasite"/>
        </authorList>
    </citation>
    <scope>IDENTIFICATION</scope>
</reference>
<dbReference type="WBParaSite" id="PSU_v2.g15092.t1">
    <property type="protein sequence ID" value="PSU_v2.g15092.t1"/>
    <property type="gene ID" value="PSU_v2.g15092"/>
</dbReference>
<dbReference type="InterPro" id="IPR000210">
    <property type="entry name" value="BTB/POZ_dom"/>
</dbReference>
<dbReference type="CDD" id="cd18186">
    <property type="entry name" value="BTB_POZ_ZBTB_KLHL-like"/>
    <property type="match status" value="1"/>
</dbReference>
<protein>
    <submittedName>
        <fullName evidence="3">BTB domain-containing protein</fullName>
    </submittedName>
</protein>
<keyword evidence="2" id="KW-1185">Reference proteome</keyword>
<dbReference type="Pfam" id="PF00651">
    <property type="entry name" value="BTB"/>
    <property type="match status" value="1"/>
</dbReference>
<dbReference type="PROSITE" id="PS50097">
    <property type="entry name" value="BTB"/>
    <property type="match status" value="1"/>
</dbReference>
<evidence type="ECO:0000259" key="1">
    <source>
        <dbReference type="PROSITE" id="PS50097"/>
    </source>
</evidence>
<dbReference type="AlphaFoldDB" id="A0A914Y4G2"/>
<evidence type="ECO:0000313" key="3">
    <source>
        <dbReference type="WBParaSite" id="PSU_v2.g15092.t1"/>
    </source>
</evidence>
<dbReference type="SMART" id="SM00225">
    <property type="entry name" value="BTB"/>
    <property type="match status" value="1"/>
</dbReference>
<dbReference type="Proteomes" id="UP000887577">
    <property type="component" value="Unplaced"/>
</dbReference>
<dbReference type="PANTHER" id="PTHR24413">
    <property type="entry name" value="SPECKLE-TYPE POZ PROTEIN"/>
    <property type="match status" value="1"/>
</dbReference>
<evidence type="ECO:0000313" key="2">
    <source>
        <dbReference type="Proteomes" id="UP000887577"/>
    </source>
</evidence>